<sequence length="249" mass="27868">MAIVGCVHGEETVGKKVIEALKNMDIIKGAMLLVVANEATLRKRTRFLDQDLNRSFPGKKNGNREEKIAYELKSLLQTVDFVISLHSTSTNTKDLVIIKKDTSGVNKLIKAINPLRVVHFPKGFGDGALENHHKAALAFEYGYHYAPATYNKSLRDIKKVLVSLGMIKGVSKSKAKNKTSFFSIYGSVDKPRGFKMKNIRNFSLIKRGDTLGWVKKEKLVATENFYPALFGPKAYPDIMGFKSKRLSNK</sequence>
<keyword evidence="2" id="KW-0479">Metal-binding</keyword>
<keyword evidence="3" id="KW-0378">Hydrolase</keyword>
<organism evidence="6 7">
    <name type="scientific">Candidatus Komeilibacteria bacterium CG_4_10_14_0_8_um_filter_37_78</name>
    <dbReference type="NCBI Taxonomy" id="1974471"/>
    <lineage>
        <taxon>Bacteria</taxon>
        <taxon>Candidatus Komeiliibacteriota</taxon>
    </lineage>
</organism>
<comment type="cofactor">
    <cofactor evidence="1">
        <name>Zn(2+)</name>
        <dbReference type="ChEBI" id="CHEBI:29105"/>
    </cofactor>
</comment>
<proteinExistence type="predicted"/>
<comment type="caution">
    <text evidence="6">The sequence shown here is derived from an EMBL/GenBank/DDBJ whole genome shotgun (WGS) entry which is preliminary data.</text>
</comment>
<evidence type="ECO:0000256" key="4">
    <source>
        <dbReference type="ARBA" id="ARBA00022833"/>
    </source>
</evidence>
<dbReference type="GO" id="GO:0005829">
    <property type="term" value="C:cytosol"/>
    <property type="evidence" value="ECO:0007669"/>
    <property type="project" value="TreeGrafter"/>
</dbReference>
<dbReference type="AlphaFoldDB" id="A0A2M7REM1"/>
<dbReference type="Gene3D" id="3.40.630.10">
    <property type="entry name" value="Zn peptidases"/>
    <property type="match status" value="1"/>
</dbReference>
<keyword evidence="4" id="KW-0862">Zinc</keyword>
<dbReference type="PANTHER" id="PTHR15162:SF7">
    <property type="entry name" value="SUCCINYLGLUTAMATE DESUCCINYLASE"/>
    <property type="match status" value="1"/>
</dbReference>
<evidence type="ECO:0000259" key="5">
    <source>
        <dbReference type="Pfam" id="PF24827"/>
    </source>
</evidence>
<dbReference type="Pfam" id="PF24827">
    <property type="entry name" value="AstE_AspA_cat"/>
    <property type="match status" value="1"/>
</dbReference>
<dbReference type="Proteomes" id="UP000228689">
    <property type="component" value="Unassembled WGS sequence"/>
</dbReference>
<dbReference type="GO" id="GO:0016788">
    <property type="term" value="F:hydrolase activity, acting on ester bonds"/>
    <property type="evidence" value="ECO:0007669"/>
    <property type="project" value="InterPro"/>
</dbReference>
<evidence type="ECO:0000256" key="1">
    <source>
        <dbReference type="ARBA" id="ARBA00001947"/>
    </source>
</evidence>
<name>A0A2M7REM1_9BACT</name>
<gene>
    <name evidence="6" type="ORF">COY67_01160</name>
</gene>
<accession>A0A2M7REM1</accession>
<dbReference type="InterPro" id="IPR055438">
    <property type="entry name" value="AstE_AspA_cat"/>
</dbReference>
<dbReference type="PANTHER" id="PTHR15162">
    <property type="entry name" value="ASPARTOACYLASE"/>
    <property type="match status" value="1"/>
</dbReference>
<evidence type="ECO:0000313" key="6">
    <source>
        <dbReference type="EMBL" id="PIY95203.1"/>
    </source>
</evidence>
<feature type="domain" description="Succinylglutamate desuccinylase/Aspartoacylase catalytic" evidence="5">
    <location>
        <begin position="1"/>
        <end position="142"/>
    </location>
</feature>
<reference evidence="7" key="1">
    <citation type="submission" date="2017-09" db="EMBL/GenBank/DDBJ databases">
        <title>Depth-based differentiation of microbial function through sediment-hosted aquifers and enrichment of novel symbionts in the deep terrestrial subsurface.</title>
        <authorList>
            <person name="Probst A.J."/>
            <person name="Ladd B."/>
            <person name="Jarett J.K."/>
            <person name="Geller-Mcgrath D.E."/>
            <person name="Sieber C.M.K."/>
            <person name="Emerson J.B."/>
            <person name="Anantharaman K."/>
            <person name="Thomas B.C."/>
            <person name="Malmstrom R."/>
            <person name="Stieglmeier M."/>
            <person name="Klingl A."/>
            <person name="Woyke T."/>
            <person name="Ryan C.M."/>
            <person name="Banfield J.F."/>
        </authorList>
    </citation>
    <scope>NUCLEOTIDE SEQUENCE [LARGE SCALE GENOMIC DNA]</scope>
</reference>
<dbReference type="SUPFAM" id="SSF53187">
    <property type="entry name" value="Zn-dependent exopeptidases"/>
    <property type="match status" value="1"/>
</dbReference>
<protein>
    <recommendedName>
        <fullName evidence="5">Succinylglutamate desuccinylase/Aspartoacylase catalytic domain-containing protein</fullName>
    </recommendedName>
</protein>
<dbReference type="EMBL" id="PFMC01000028">
    <property type="protein sequence ID" value="PIY95203.1"/>
    <property type="molecule type" value="Genomic_DNA"/>
</dbReference>
<evidence type="ECO:0000313" key="7">
    <source>
        <dbReference type="Proteomes" id="UP000228689"/>
    </source>
</evidence>
<dbReference type="GO" id="GO:0046872">
    <property type="term" value="F:metal ion binding"/>
    <property type="evidence" value="ECO:0007669"/>
    <property type="project" value="UniProtKB-KW"/>
</dbReference>
<dbReference type="InterPro" id="IPR050178">
    <property type="entry name" value="AspA/AstE_fam"/>
</dbReference>
<evidence type="ECO:0000256" key="3">
    <source>
        <dbReference type="ARBA" id="ARBA00022801"/>
    </source>
</evidence>
<evidence type="ECO:0000256" key="2">
    <source>
        <dbReference type="ARBA" id="ARBA00022723"/>
    </source>
</evidence>